<evidence type="ECO:0000313" key="1">
    <source>
        <dbReference type="EMBL" id="OOC09607.1"/>
    </source>
</evidence>
<reference evidence="1 2" key="1">
    <citation type="submission" date="2017-02" db="EMBL/GenBank/DDBJ databases">
        <title>Genomic diversity within the haloalkaliphilic genus Thioalkalivibrio.</title>
        <authorList>
            <person name="Ahn A.-C."/>
            <person name="Meier-Kolthoff J."/>
            <person name="Overmars L."/>
            <person name="Richter M."/>
            <person name="Woyke T."/>
            <person name="Sorokin D.Y."/>
            <person name="Muyzer G."/>
        </authorList>
    </citation>
    <scope>NUCLEOTIDE SEQUENCE [LARGE SCALE GENOMIC DNA]</scope>
    <source>
        <strain evidence="1 2">HL17</strain>
    </source>
</reference>
<dbReference type="InterPro" id="IPR008651">
    <property type="entry name" value="Uncharacterised_HicB"/>
</dbReference>
<dbReference type="EMBL" id="MUZR01000043">
    <property type="protein sequence ID" value="OOC09607.1"/>
    <property type="molecule type" value="Genomic_DNA"/>
</dbReference>
<proteinExistence type="predicted"/>
<dbReference type="Proteomes" id="UP000189177">
    <property type="component" value="Unassembled WGS sequence"/>
</dbReference>
<organism evidence="1 2">
    <name type="scientific">Thioalkalivibrio halophilus</name>
    <dbReference type="NCBI Taxonomy" id="252474"/>
    <lineage>
        <taxon>Bacteria</taxon>
        <taxon>Pseudomonadati</taxon>
        <taxon>Pseudomonadota</taxon>
        <taxon>Gammaproteobacteria</taxon>
        <taxon>Chromatiales</taxon>
        <taxon>Ectothiorhodospiraceae</taxon>
        <taxon>Thioalkalivibrio</taxon>
    </lineage>
</organism>
<dbReference type="AlphaFoldDB" id="A0A1V2ZWU6"/>
<gene>
    <name evidence="1" type="ORF">B1A74_10075</name>
</gene>
<comment type="caution">
    <text evidence="1">The sequence shown here is derived from an EMBL/GenBank/DDBJ whole genome shotgun (WGS) entry which is preliminary data.</text>
</comment>
<evidence type="ECO:0008006" key="3">
    <source>
        <dbReference type="Google" id="ProtNLM"/>
    </source>
</evidence>
<dbReference type="InterPro" id="IPR013321">
    <property type="entry name" value="Arc_rbn_hlx_hlx"/>
</dbReference>
<dbReference type="GO" id="GO:0006355">
    <property type="term" value="P:regulation of DNA-templated transcription"/>
    <property type="evidence" value="ECO:0007669"/>
    <property type="project" value="InterPro"/>
</dbReference>
<sequence>MAEGRDVMNAQDYGITIRRVIEEGEACFEARVRELPDVVEYADTHDEAYELAIDTIETTEAALKESGRALPQPLPPADDFSGRITLRVPRTLHRALVSLAEDEGVSLNQQIVAVLSYYVGVQTPTRTVFAEWHAEPAIARPGGKAATACPQIIHDIGAGDSSKADKWMAPAV</sequence>
<dbReference type="Gene3D" id="3.30.160.250">
    <property type="match status" value="1"/>
</dbReference>
<dbReference type="SUPFAM" id="SSF143100">
    <property type="entry name" value="TTHA1013/TTHA0281-like"/>
    <property type="match status" value="1"/>
</dbReference>
<dbReference type="InterPro" id="IPR010985">
    <property type="entry name" value="Ribbon_hlx_hlx"/>
</dbReference>
<keyword evidence="2" id="KW-1185">Reference proteome</keyword>
<protein>
    <recommendedName>
        <fullName evidence="3">Toxin-antitoxin system HicB family antitoxin</fullName>
    </recommendedName>
</protein>
<dbReference type="InterPro" id="IPR035069">
    <property type="entry name" value="TTHA1013/TTHA0281-like"/>
</dbReference>
<name>A0A1V2ZWU6_9GAMM</name>
<dbReference type="OrthoDB" id="5419659at2"/>
<dbReference type="SUPFAM" id="SSF47598">
    <property type="entry name" value="Ribbon-helix-helix"/>
    <property type="match status" value="1"/>
</dbReference>
<dbReference type="Gene3D" id="1.10.1220.10">
    <property type="entry name" value="Met repressor-like"/>
    <property type="match status" value="1"/>
</dbReference>
<accession>A0A1V2ZWU6</accession>
<dbReference type="STRING" id="252474.B1A74_10075"/>
<dbReference type="Pfam" id="PF05534">
    <property type="entry name" value="HicB"/>
    <property type="match status" value="1"/>
</dbReference>
<evidence type="ECO:0000313" key="2">
    <source>
        <dbReference type="Proteomes" id="UP000189177"/>
    </source>
</evidence>